<organism evidence="5 6">
    <name type="scientific">Paracoccus aestuarii</name>
    <dbReference type="NCBI Taxonomy" id="453842"/>
    <lineage>
        <taxon>Bacteria</taxon>
        <taxon>Pseudomonadati</taxon>
        <taxon>Pseudomonadota</taxon>
        <taxon>Alphaproteobacteria</taxon>
        <taxon>Rhodobacterales</taxon>
        <taxon>Paracoccaceae</taxon>
        <taxon>Paracoccus</taxon>
    </lineage>
</organism>
<feature type="domain" description="HTH lacI-type" evidence="4">
    <location>
        <begin position="13"/>
        <end position="67"/>
    </location>
</feature>
<evidence type="ECO:0000256" key="3">
    <source>
        <dbReference type="ARBA" id="ARBA00023163"/>
    </source>
</evidence>
<dbReference type="InterPro" id="IPR028082">
    <property type="entry name" value="Peripla_BP_I"/>
</dbReference>
<dbReference type="Gene3D" id="1.10.260.40">
    <property type="entry name" value="lambda repressor-like DNA-binding domains"/>
    <property type="match status" value="1"/>
</dbReference>
<proteinExistence type="predicted"/>
<reference evidence="5 6" key="1">
    <citation type="submission" date="2018-09" db="EMBL/GenBank/DDBJ databases">
        <title>Paracoccus onubensis nov. sp. a moderate halophilic bacterium isolated from Gruta de las Maravillas (Aracena, Spain).</title>
        <authorList>
            <person name="Jurado V."/>
            <person name="Gutierrez-Patricio S."/>
            <person name="Gonzalez-Pimentel J.L."/>
            <person name="Laiz L."/>
            <person name="Saiz-Jimenez C."/>
        </authorList>
    </citation>
    <scope>NUCLEOTIDE SEQUENCE [LARGE SCALE GENOMIC DNA]</scope>
    <source>
        <strain evidence="5 6">DSM 19484</strain>
    </source>
</reference>
<dbReference type="EMBL" id="QZEV01000012">
    <property type="protein sequence ID" value="RJL06194.1"/>
    <property type="molecule type" value="Genomic_DNA"/>
</dbReference>
<dbReference type="GO" id="GO:0003700">
    <property type="term" value="F:DNA-binding transcription factor activity"/>
    <property type="evidence" value="ECO:0007669"/>
    <property type="project" value="TreeGrafter"/>
</dbReference>
<dbReference type="CDD" id="cd20009">
    <property type="entry name" value="PBP1_RafR-like"/>
    <property type="match status" value="1"/>
</dbReference>
<dbReference type="InterPro" id="IPR000843">
    <property type="entry name" value="HTH_LacI"/>
</dbReference>
<dbReference type="PANTHER" id="PTHR30146">
    <property type="entry name" value="LACI-RELATED TRANSCRIPTIONAL REPRESSOR"/>
    <property type="match status" value="1"/>
</dbReference>
<dbReference type="Proteomes" id="UP000285530">
    <property type="component" value="Unassembled WGS sequence"/>
</dbReference>
<accession>A0A419A012</accession>
<keyword evidence="3" id="KW-0804">Transcription</keyword>
<dbReference type="InterPro" id="IPR046335">
    <property type="entry name" value="LacI/GalR-like_sensor"/>
</dbReference>
<dbReference type="OrthoDB" id="60111at2"/>
<dbReference type="CDD" id="cd01392">
    <property type="entry name" value="HTH_LacI"/>
    <property type="match status" value="1"/>
</dbReference>
<gene>
    <name evidence="5" type="ORF">D3P06_04615</name>
</gene>
<evidence type="ECO:0000256" key="1">
    <source>
        <dbReference type="ARBA" id="ARBA00023015"/>
    </source>
</evidence>
<dbReference type="Gene3D" id="3.40.50.2300">
    <property type="match status" value="2"/>
</dbReference>
<dbReference type="SUPFAM" id="SSF53822">
    <property type="entry name" value="Periplasmic binding protein-like I"/>
    <property type="match status" value="1"/>
</dbReference>
<sequence length="336" mass="36363">MGIRMTTSPKRRPTLRTIADLSGLAVTTVSRALGDAPDISAETKRNVRRIADQVGYVPDRAGVRLRTGRTNVIALILPSEDDALTLTSRLIASVAAGLGGTPYHLVMVPELPGQTLMDPVRYVVETRSADALILNRIQPQDPRIAYLRDRGFPFVTHGRSDWQADHAWFDYDNHAFGRVALARLADRGRRSILLIGPPRDQTYGRDMHEGVAAEAHDRGIALHGEDGISSDSPREAVARAVDRALSRGADIDGLIVASPSAAMAAIAALEARGHKIGHSIDVFAKETFPVLDLFRPGILTQHEDIARAGQFLARAALAEIGRTDSPPMQHLDGPTP</sequence>
<dbReference type="Pfam" id="PF00356">
    <property type="entry name" value="LacI"/>
    <property type="match status" value="1"/>
</dbReference>
<evidence type="ECO:0000259" key="4">
    <source>
        <dbReference type="PROSITE" id="PS50932"/>
    </source>
</evidence>
<dbReference type="PANTHER" id="PTHR30146:SF120">
    <property type="entry name" value="ALANINE RACEMASE"/>
    <property type="match status" value="1"/>
</dbReference>
<keyword evidence="6" id="KW-1185">Reference proteome</keyword>
<name>A0A419A012_9RHOB</name>
<dbReference type="Pfam" id="PF13377">
    <property type="entry name" value="Peripla_BP_3"/>
    <property type="match status" value="1"/>
</dbReference>
<evidence type="ECO:0000313" key="5">
    <source>
        <dbReference type="EMBL" id="RJL06194.1"/>
    </source>
</evidence>
<dbReference type="InterPro" id="IPR010982">
    <property type="entry name" value="Lambda_DNA-bd_dom_sf"/>
</dbReference>
<dbReference type="SUPFAM" id="SSF47413">
    <property type="entry name" value="lambda repressor-like DNA-binding domains"/>
    <property type="match status" value="1"/>
</dbReference>
<dbReference type="GO" id="GO:0000976">
    <property type="term" value="F:transcription cis-regulatory region binding"/>
    <property type="evidence" value="ECO:0007669"/>
    <property type="project" value="TreeGrafter"/>
</dbReference>
<evidence type="ECO:0000313" key="6">
    <source>
        <dbReference type="Proteomes" id="UP000285530"/>
    </source>
</evidence>
<keyword evidence="2 5" id="KW-0238">DNA-binding</keyword>
<dbReference type="AlphaFoldDB" id="A0A419A012"/>
<comment type="caution">
    <text evidence="5">The sequence shown here is derived from an EMBL/GenBank/DDBJ whole genome shotgun (WGS) entry which is preliminary data.</text>
</comment>
<evidence type="ECO:0000256" key="2">
    <source>
        <dbReference type="ARBA" id="ARBA00023125"/>
    </source>
</evidence>
<protein>
    <submittedName>
        <fullName evidence="5">LacI family DNA-binding transcriptional regulator</fullName>
    </submittedName>
</protein>
<dbReference type="PROSITE" id="PS50932">
    <property type="entry name" value="HTH_LACI_2"/>
    <property type="match status" value="1"/>
</dbReference>
<keyword evidence="1" id="KW-0805">Transcription regulation</keyword>
<dbReference type="SMART" id="SM00354">
    <property type="entry name" value="HTH_LACI"/>
    <property type="match status" value="1"/>
</dbReference>